<sequence>MRTIMIVDDEKLVRLGLQSVIDWEKNGYEVIGVYKNGEEAWDAIQIRSPDIVLSDIRMPKMDGITLISLLKQNYPHVNVIILSSHEDYEYTRKAIQLNVKDYLLKHELEPDDLLRVLSSLEFLTETDEVEPSSILALEKQKLMQLIKQPEHEIWQNESLLFTEYPLLAEPFKRKARQNCFWLSFRLVSRKSSDLEHEYRAIEALLEELFHRFDAHFMANEAGTYAGYICSSDLPLASAKEQVDEFINEIFHSTKKVLNIALYCGISSCFSQYDSLPGAKIEAEKALEHFFYQGIGVYWHDEWPVTRCFSEAEWIRLYHQAKQLIWNEQFDELYLWIQNQFETVLPVLNTEETMRFVQMVVQRLTDYLLERYQMEFMRQIKDVPSLYDQFSQLQLASTCEEVLQILIEVLHAGEEVVHELKERKNWIIKTYEYIEANFEQSIRLEDAARQVNFSENYFSQRFHQETGYSFTNYLMRYRIEKAKALLLLDQHSTDEIANQVGYSNPNYFIKVFKKITGMTISEFKRKK</sequence>
<dbReference type="PROSITE" id="PS01124">
    <property type="entry name" value="HTH_ARAC_FAMILY_2"/>
    <property type="match status" value="1"/>
</dbReference>
<dbReference type="SUPFAM" id="SSF46689">
    <property type="entry name" value="Homeodomain-like"/>
    <property type="match status" value="2"/>
</dbReference>
<dbReference type="InterPro" id="IPR018060">
    <property type="entry name" value="HTH_AraC"/>
</dbReference>
<dbReference type="InterPro" id="IPR009057">
    <property type="entry name" value="Homeodomain-like_sf"/>
</dbReference>
<dbReference type="PROSITE" id="PS50110">
    <property type="entry name" value="RESPONSE_REGULATORY"/>
    <property type="match status" value="1"/>
</dbReference>
<dbReference type="Pfam" id="PF12833">
    <property type="entry name" value="HTH_18"/>
    <property type="match status" value="1"/>
</dbReference>
<dbReference type="PANTHER" id="PTHR43280:SF2">
    <property type="entry name" value="HTH-TYPE TRANSCRIPTIONAL REGULATOR EXSA"/>
    <property type="match status" value="1"/>
</dbReference>
<evidence type="ECO:0000256" key="2">
    <source>
        <dbReference type="ARBA" id="ARBA00023125"/>
    </source>
</evidence>
<dbReference type="Gene3D" id="3.40.50.2300">
    <property type="match status" value="1"/>
</dbReference>
<reference evidence="8" key="1">
    <citation type="journal article" date="2019" name="Int. J. Syst. Evol. Microbiol.">
        <title>The Global Catalogue of Microorganisms (GCM) 10K type strain sequencing project: providing services to taxonomists for standard genome sequencing and annotation.</title>
        <authorList>
            <consortium name="The Broad Institute Genomics Platform"/>
            <consortium name="The Broad Institute Genome Sequencing Center for Infectious Disease"/>
            <person name="Wu L."/>
            <person name="Ma J."/>
        </authorList>
    </citation>
    <scope>NUCLEOTIDE SEQUENCE [LARGE SCALE GENOMIC DNA]</scope>
    <source>
        <strain evidence="8">CCUG 59129</strain>
    </source>
</reference>
<evidence type="ECO:0000313" key="7">
    <source>
        <dbReference type="EMBL" id="MFD0958390.1"/>
    </source>
</evidence>
<dbReference type="Gene3D" id="1.10.10.60">
    <property type="entry name" value="Homeodomain-like"/>
    <property type="match status" value="2"/>
</dbReference>
<evidence type="ECO:0000256" key="4">
    <source>
        <dbReference type="PROSITE-ProRule" id="PRU00169"/>
    </source>
</evidence>
<dbReference type="InterPro" id="IPR011006">
    <property type="entry name" value="CheY-like_superfamily"/>
</dbReference>
<dbReference type="SUPFAM" id="SSF52172">
    <property type="entry name" value="CheY-like"/>
    <property type="match status" value="1"/>
</dbReference>
<keyword evidence="2" id="KW-0238">DNA-binding</keyword>
<keyword evidence="4" id="KW-0597">Phosphoprotein</keyword>
<feature type="domain" description="Response regulatory" evidence="6">
    <location>
        <begin position="3"/>
        <end position="120"/>
    </location>
</feature>
<evidence type="ECO:0000313" key="8">
    <source>
        <dbReference type="Proteomes" id="UP001596989"/>
    </source>
</evidence>
<keyword evidence="8" id="KW-1185">Reference proteome</keyword>
<evidence type="ECO:0000256" key="3">
    <source>
        <dbReference type="ARBA" id="ARBA00023163"/>
    </source>
</evidence>
<evidence type="ECO:0000259" key="5">
    <source>
        <dbReference type="PROSITE" id="PS01124"/>
    </source>
</evidence>
<feature type="modified residue" description="4-aspartylphosphate" evidence="4">
    <location>
        <position position="55"/>
    </location>
</feature>
<keyword evidence="1" id="KW-0805">Transcription regulation</keyword>
<name>A0ABW3HLL9_9BACL</name>
<protein>
    <submittedName>
        <fullName evidence="7">Response regulator</fullName>
    </submittedName>
</protein>
<organism evidence="7 8">
    <name type="scientific">Paenibacillus chungangensis</name>
    <dbReference type="NCBI Taxonomy" id="696535"/>
    <lineage>
        <taxon>Bacteria</taxon>
        <taxon>Bacillati</taxon>
        <taxon>Bacillota</taxon>
        <taxon>Bacilli</taxon>
        <taxon>Bacillales</taxon>
        <taxon>Paenibacillaceae</taxon>
        <taxon>Paenibacillus</taxon>
    </lineage>
</organism>
<dbReference type="SMART" id="SM00448">
    <property type="entry name" value="REC"/>
    <property type="match status" value="1"/>
</dbReference>
<dbReference type="InterPro" id="IPR001789">
    <property type="entry name" value="Sig_transdc_resp-reg_receiver"/>
</dbReference>
<dbReference type="CDD" id="cd17536">
    <property type="entry name" value="REC_YesN-like"/>
    <property type="match status" value="1"/>
</dbReference>
<dbReference type="Proteomes" id="UP001596989">
    <property type="component" value="Unassembled WGS sequence"/>
</dbReference>
<gene>
    <name evidence="7" type="ORF">ACFQ2I_03230</name>
</gene>
<dbReference type="PANTHER" id="PTHR43280">
    <property type="entry name" value="ARAC-FAMILY TRANSCRIPTIONAL REGULATOR"/>
    <property type="match status" value="1"/>
</dbReference>
<evidence type="ECO:0000256" key="1">
    <source>
        <dbReference type="ARBA" id="ARBA00023015"/>
    </source>
</evidence>
<dbReference type="RefSeq" id="WP_377562156.1">
    <property type="nucleotide sequence ID" value="NZ_JBHTJZ010000005.1"/>
</dbReference>
<proteinExistence type="predicted"/>
<dbReference type="Pfam" id="PF00072">
    <property type="entry name" value="Response_reg"/>
    <property type="match status" value="1"/>
</dbReference>
<dbReference type="EMBL" id="JBHTJZ010000005">
    <property type="protein sequence ID" value="MFD0958390.1"/>
    <property type="molecule type" value="Genomic_DNA"/>
</dbReference>
<keyword evidence="3" id="KW-0804">Transcription</keyword>
<evidence type="ECO:0000259" key="6">
    <source>
        <dbReference type="PROSITE" id="PS50110"/>
    </source>
</evidence>
<accession>A0ABW3HLL9</accession>
<feature type="domain" description="HTH araC/xylS-type" evidence="5">
    <location>
        <begin position="427"/>
        <end position="525"/>
    </location>
</feature>
<comment type="caution">
    <text evidence="7">The sequence shown here is derived from an EMBL/GenBank/DDBJ whole genome shotgun (WGS) entry which is preliminary data.</text>
</comment>
<dbReference type="SMART" id="SM00342">
    <property type="entry name" value="HTH_ARAC"/>
    <property type="match status" value="1"/>
</dbReference>